<dbReference type="EMBL" id="CP159218">
    <property type="protein sequence ID" value="XCG64305.1"/>
    <property type="molecule type" value="Genomic_DNA"/>
</dbReference>
<dbReference type="SUPFAM" id="SSF55961">
    <property type="entry name" value="Bet v1-like"/>
    <property type="match status" value="1"/>
</dbReference>
<accession>A0AAU8DQN9</accession>
<organism evidence="1">
    <name type="scientific">Nakamurella sp. A5-74</name>
    <dbReference type="NCBI Taxonomy" id="3158264"/>
    <lineage>
        <taxon>Bacteria</taxon>
        <taxon>Bacillati</taxon>
        <taxon>Actinomycetota</taxon>
        <taxon>Actinomycetes</taxon>
        <taxon>Nakamurellales</taxon>
        <taxon>Nakamurellaceae</taxon>
        <taxon>Nakamurella</taxon>
    </lineage>
</organism>
<evidence type="ECO:0000313" key="1">
    <source>
        <dbReference type="EMBL" id="XCG64305.1"/>
    </source>
</evidence>
<dbReference type="RefSeq" id="WP_353649918.1">
    <property type="nucleotide sequence ID" value="NZ_CP159218.1"/>
</dbReference>
<dbReference type="InterPro" id="IPR019587">
    <property type="entry name" value="Polyketide_cyclase/dehydratase"/>
</dbReference>
<gene>
    <name evidence="1" type="ORF">ABLG96_02845</name>
</gene>
<dbReference type="AlphaFoldDB" id="A0AAU8DQN9"/>
<proteinExistence type="predicted"/>
<name>A0AAU8DQN9_9ACTN</name>
<dbReference type="Pfam" id="PF10604">
    <property type="entry name" value="Polyketide_cyc2"/>
    <property type="match status" value="1"/>
</dbReference>
<protein>
    <submittedName>
        <fullName evidence="1">SRPBCC family protein</fullName>
    </submittedName>
</protein>
<dbReference type="InterPro" id="IPR023393">
    <property type="entry name" value="START-like_dom_sf"/>
</dbReference>
<dbReference type="Gene3D" id="3.30.530.20">
    <property type="match status" value="1"/>
</dbReference>
<sequence length="149" mass="16174">MTVTTRTFTVVPKPAEVLEYLADFGNAEQWDPGTVSCTRLDSGPVTIGSSWRNVSKFIGREVELTYTLRESTASRVVLEGRNDSATSTDTMEVVPNGAGSRITYTADLEMHGVAKLATPIVKVVFEKLGNDTEDQMSDVLNGLSSSRKP</sequence>
<reference evidence="1" key="1">
    <citation type="submission" date="2024-05" db="EMBL/GenBank/DDBJ databases">
        <authorList>
            <person name="Cai S.Y."/>
            <person name="Jin L.M."/>
            <person name="Li H.R."/>
        </authorList>
    </citation>
    <scope>NUCLEOTIDE SEQUENCE</scope>
    <source>
        <strain evidence="1">A5-74</strain>
    </source>
</reference>